<dbReference type="EMBL" id="CP001044">
    <property type="protein sequence ID" value="ACC72574.1"/>
    <property type="molecule type" value="Genomic_DNA"/>
</dbReference>
<name>B2JL45_PARP8</name>
<proteinExistence type="predicted"/>
<dbReference type="AlphaFoldDB" id="B2JL45"/>
<dbReference type="STRING" id="391038.Bphy_3420"/>
<keyword evidence="2" id="KW-1185">Reference proteome</keyword>
<organism evidence="1 2">
    <name type="scientific">Paraburkholderia phymatum (strain DSM 17167 / CIP 108236 / LMG 21445 / STM815)</name>
    <name type="common">Burkholderia phymatum</name>
    <dbReference type="NCBI Taxonomy" id="391038"/>
    <lineage>
        <taxon>Bacteria</taxon>
        <taxon>Pseudomonadati</taxon>
        <taxon>Pseudomonadota</taxon>
        <taxon>Betaproteobacteria</taxon>
        <taxon>Burkholderiales</taxon>
        <taxon>Burkholderiaceae</taxon>
        <taxon>Paraburkholderia</taxon>
    </lineage>
</organism>
<accession>B2JL45</accession>
<protein>
    <submittedName>
        <fullName evidence="1">Uncharacterized protein</fullName>
    </submittedName>
</protein>
<dbReference type="KEGG" id="bph:Bphy_3420"/>
<evidence type="ECO:0000313" key="2">
    <source>
        <dbReference type="Proteomes" id="UP000001192"/>
    </source>
</evidence>
<dbReference type="Proteomes" id="UP000001192">
    <property type="component" value="Chromosome 2"/>
</dbReference>
<gene>
    <name evidence="1" type="ordered locus">Bphy_3420</name>
</gene>
<reference evidence="2" key="1">
    <citation type="journal article" date="2014" name="Stand. Genomic Sci.">
        <title>Complete genome sequence of Burkholderia phymatum STM815(T), a broad host range and efficient nitrogen-fixing symbiont of Mimosa species.</title>
        <authorList>
            <person name="Moulin L."/>
            <person name="Klonowska A."/>
            <person name="Caroline B."/>
            <person name="Booth K."/>
            <person name="Vriezen J.A."/>
            <person name="Melkonian R."/>
            <person name="James E.K."/>
            <person name="Young J.P."/>
            <person name="Bena G."/>
            <person name="Hauser L."/>
            <person name="Land M."/>
            <person name="Kyrpides N."/>
            <person name="Bruce D."/>
            <person name="Chain P."/>
            <person name="Copeland A."/>
            <person name="Pitluck S."/>
            <person name="Woyke T."/>
            <person name="Lizotte-Waniewski M."/>
            <person name="Bristow J."/>
            <person name="Riley M."/>
        </authorList>
    </citation>
    <scope>NUCLEOTIDE SEQUENCE [LARGE SCALE GENOMIC DNA]</scope>
    <source>
        <strain evidence="2">DSM 17167 / CIP 108236 / LMG 21445 / STM815</strain>
    </source>
</reference>
<dbReference type="HOGENOM" id="CLU_1892261_0_0_4"/>
<dbReference type="RefSeq" id="WP_012402747.1">
    <property type="nucleotide sequence ID" value="NC_010623.1"/>
</dbReference>
<evidence type="ECO:0000313" key="1">
    <source>
        <dbReference type="EMBL" id="ACC72574.1"/>
    </source>
</evidence>
<sequence>MNTDEGLTDDDGNVETRISVLDPRALGLLLETVRKIGMNVGLRVAYAEVMKYARERIASSDEELARAGEDTSQAFITMGEISAWRKLAALYEDAPAHYTERADSHAAGLTRALIRIGLLRAQDAPDAQADLQRE</sequence>